<name>A0A6C0HG13_9ZZZZ</name>
<reference evidence="1" key="1">
    <citation type="journal article" date="2020" name="Nature">
        <title>Giant virus diversity and host interactions through global metagenomics.</title>
        <authorList>
            <person name="Schulz F."/>
            <person name="Roux S."/>
            <person name="Paez-Espino D."/>
            <person name="Jungbluth S."/>
            <person name="Walsh D.A."/>
            <person name="Denef V.J."/>
            <person name="McMahon K.D."/>
            <person name="Konstantinidis K.T."/>
            <person name="Eloe-Fadrosh E.A."/>
            <person name="Kyrpides N.C."/>
            <person name="Woyke T."/>
        </authorList>
    </citation>
    <scope>NUCLEOTIDE SEQUENCE</scope>
    <source>
        <strain evidence="1">GVMAG-M-3300023184-101</strain>
    </source>
</reference>
<dbReference type="EMBL" id="MN739950">
    <property type="protein sequence ID" value="QHT79551.1"/>
    <property type="molecule type" value="Genomic_DNA"/>
</dbReference>
<proteinExistence type="predicted"/>
<protein>
    <submittedName>
        <fullName evidence="1">Uncharacterized protein</fullName>
    </submittedName>
</protein>
<evidence type="ECO:0000313" key="1">
    <source>
        <dbReference type="EMBL" id="QHT79551.1"/>
    </source>
</evidence>
<sequence>MNIISDNTYKQSFLLKKKERREKKRTTKRGITGEDVIFIFEKVLEGWKTIKIYNTMIQQDPNSGVDKKKVEVISTGNSKVFDSELPLERYKYYLELRAKVYAFRNIEQGWSSLNIEQGFKGTVVP</sequence>
<organism evidence="1">
    <name type="scientific">viral metagenome</name>
    <dbReference type="NCBI Taxonomy" id="1070528"/>
    <lineage>
        <taxon>unclassified sequences</taxon>
        <taxon>metagenomes</taxon>
        <taxon>organismal metagenomes</taxon>
    </lineage>
</organism>
<dbReference type="AlphaFoldDB" id="A0A6C0HG13"/>
<accession>A0A6C0HG13</accession>